<dbReference type="Proteomes" id="UP000822142">
    <property type="component" value="Unassembled WGS sequence"/>
</dbReference>
<dbReference type="RefSeq" id="WP_173748260.1">
    <property type="nucleotide sequence ID" value="NZ_JAAITA010000003.1"/>
</dbReference>
<proteinExistence type="predicted"/>
<name>A0ABX2I7U0_BLAHA</name>
<dbReference type="Pfam" id="PF13527">
    <property type="entry name" value="Acetyltransf_9"/>
    <property type="match status" value="1"/>
</dbReference>
<comment type="caution">
    <text evidence="3">The sequence shown here is derived from an EMBL/GenBank/DDBJ whole genome shotgun (WGS) entry which is preliminary data.</text>
</comment>
<evidence type="ECO:0000313" key="4">
    <source>
        <dbReference type="Proteomes" id="UP000822142"/>
    </source>
</evidence>
<keyword evidence="4" id="KW-1185">Reference proteome</keyword>
<dbReference type="InterPro" id="IPR016181">
    <property type="entry name" value="Acyl_CoA_acyltransferase"/>
</dbReference>
<organism evidence="3 4">
    <name type="scientific">Blautia hansenii</name>
    <name type="common">Ruminococcus hansenii</name>
    <dbReference type="NCBI Taxonomy" id="1322"/>
    <lineage>
        <taxon>Bacteria</taxon>
        <taxon>Bacillati</taxon>
        <taxon>Bacillota</taxon>
        <taxon>Clostridia</taxon>
        <taxon>Lachnospirales</taxon>
        <taxon>Lachnospiraceae</taxon>
        <taxon>Blautia</taxon>
    </lineage>
</organism>
<dbReference type="SUPFAM" id="SSF55729">
    <property type="entry name" value="Acyl-CoA N-acyltransferases (Nat)"/>
    <property type="match status" value="1"/>
</dbReference>
<dbReference type="InterPro" id="IPR025559">
    <property type="entry name" value="Eis_dom"/>
</dbReference>
<protein>
    <submittedName>
        <fullName evidence="3">GNAT family N-acetyltransferase</fullName>
    </submittedName>
</protein>
<evidence type="ECO:0000259" key="1">
    <source>
        <dbReference type="Pfam" id="PF13530"/>
    </source>
</evidence>
<accession>A0ABX2I7U0</accession>
<dbReference type="Gene3D" id="3.40.630.30">
    <property type="match status" value="2"/>
</dbReference>
<feature type="domain" description="Eis-like acetyltransferase" evidence="2">
    <location>
        <begin position="192"/>
        <end position="275"/>
    </location>
</feature>
<dbReference type="InterPro" id="IPR041380">
    <property type="entry name" value="Acetyltransf_17"/>
</dbReference>
<dbReference type="PANTHER" id="PTHR37817:SF1">
    <property type="entry name" value="N-ACETYLTRANSFERASE EIS"/>
    <property type="match status" value="1"/>
</dbReference>
<evidence type="ECO:0000313" key="3">
    <source>
        <dbReference type="EMBL" id="NSJ85341.1"/>
    </source>
</evidence>
<sequence>MDIRFVRPEEEAQLARNVVTGFPSKTPEALLHNMAGELKSPEEGRYLGCFDDSGNLMGSSLLMDFEVNVRGKRMQMGGTAYLSTGFLHKKEHIAKNLVRVGLGFFAKTGRTVGALHPFNPAFYYKMGFGYCNETMMYSPRPQYIRSYGDKSGLSYAKPEEEEEILEFYRKYAGKTHGATLHPFMDRHRIFDMPYVVVCRREGRITGYLTFEFAEVEHYTDMYHDLVVRELICEDIETMKQFLTFFASQTDQIERVRIYTYEESFHMLFTNPDSGENRAFDGAIQEIGRRNMGYMFRILDLKGYFAQQNHSQQPVEREFTLKLQVEDDFMEQNNGSILLHIQEDKVLLTRDREADVVLKTNIADLSSLVMGAIPLSAFLWTGRMECSDRKYEEDIQRAIGWKEKPKNYTYF</sequence>
<gene>
    <name evidence="3" type="ORF">G5A70_03920</name>
</gene>
<dbReference type="Gene3D" id="3.30.1050.10">
    <property type="entry name" value="SCP2 sterol-binding domain"/>
    <property type="match status" value="1"/>
</dbReference>
<feature type="domain" description="Enhanced intracellular survival protein" evidence="1">
    <location>
        <begin position="317"/>
        <end position="404"/>
    </location>
</feature>
<dbReference type="PANTHER" id="PTHR37817">
    <property type="entry name" value="N-ACETYLTRANSFERASE EIS"/>
    <property type="match status" value="1"/>
</dbReference>
<dbReference type="InterPro" id="IPR036527">
    <property type="entry name" value="SCP2_sterol-bd_dom_sf"/>
</dbReference>
<dbReference type="Pfam" id="PF13530">
    <property type="entry name" value="SCP2_2"/>
    <property type="match status" value="1"/>
</dbReference>
<dbReference type="EMBL" id="JAAITA010000003">
    <property type="protein sequence ID" value="NSJ85341.1"/>
    <property type="molecule type" value="Genomic_DNA"/>
</dbReference>
<dbReference type="InterPro" id="IPR051554">
    <property type="entry name" value="Acetyltransferase_Eis"/>
</dbReference>
<dbReference type="SUPFAM" id="SSF55718">
    <property type="entry name" value="SCP-like"/>
    <property type="match status" value="1"/>
</dbReference>
<reference evidence="3 4" key="1">
    <citation type="journal article" date="2020" name="Cell Host Microbe">
        <title>Functional and Genomic Variation between Human-Derived Isolates of Lachnospiraceae Reveals Inter- and Intra-Species Diversity.</title>
        <authorList>
            <person name="Sorbara M.T."/>
            <person name="Littmann E.R."/>
            <person name="Fontana E."/>
            <person name="Moody T.U."/>
            <person name="Kohout C.E."/>
            <person name="Gjonbalaj M."/>
            <person name="Eaton V."/>
            <person name="Seok R."/>
            <person name="Leiner I.M."/>
            <person name="Pamer E.G."/>
        </authorList>
    </citation>
    <scope>NUCLEOTIDE SEQUENCE [LARGE SCALE GENOMIC DNA]</scope>
    <source>
        <strain evidence="3 4">MSK.15.26</strain>
    </source>
</reference>
<evidence type="ECO:0000259" key="2">
    <source>
        <dbReference type="Pfam" id="PF17668"/>
    </source>
</evidence>
<dbReference type="Pfam" id="PF17668">
    <property type="entry name" value="Acetyltransf_17"/>
    <property type="match status" value="1"/>
</dbReference>